<comment type="caution">
    <text evidence="2">The sequence shown here is derived from an EMBL/GenBank/DDBJ whole genome shotgun (WGS) entry which is preliminary data.</text>
</comment>
<dbReference type="SUPFAM" id="SSF50475">
    <property type="entry name" value="FMN-binding split barrel"/>
    <property type="match status" value="1"/>
</dbReference>
<reference evidence="3" key="1">
    <citation type="journal article" date="2019" name="Int. J. Syst. Evol. Microbiol.">
        <title>The Global Catalogue of Microorganisms (GCM) 10K type strain sequencing project: providing services to taxonomists for standard genome sequencing and annotation.</title>
        <authorList>
            <consortium name="The Broad Institute Genomics Platform"/>
            <consortium name="The Broad Institute Genome Sequencing Center for Infectious Disease"/>
            <person name="Wu L."/>
            <person name="Ma J."/>
        </authorList>
    </citation>
    <scope>NUCLEOTIDE SEQUENCE [LARGE SCALE GENOMIC DNA]</scope>
    <source>
        <strain evidence="3">KLKA75</strain>
    </source>
</reference>
<evidence type="ECO:0000313" key="3">
    <source>
        <dbReference type="Proteomes" id="UP001595872"/>
    </source>
</evidence>
<feature type="domain" description="Pyridoxamine 5'-phosphate oxidase N-terminal" evidence="1">
    <location>
        <begin position="26"/>
        <end position="133"/>
    </location>
</feature>
<keyword evidence="3" id="KW-1185">Reference proteome</keyword>
<accession>A0ABV9TSX7</accession>
<organism evidence="2 3">
    <name type="scientific">Actinomadura gamaensis</name>
    <dbReference type="NCBI Taxonomy" id="1763541"/>
    <lineage>
        <taxon>Bacteria</taxon>
        <taxon>Bacillati</taxon>
        <taxon>Actinomycetota</taxon>
        <taxon>Actinomycetes</taxon>
        <taxon>Streptosporangiales</taxon>
        <taxon>Thermomonosporaceae</taxon>
        <taxon>Actinomadura</taxon>
    </lineage>
</organism>
<dbReference type="InterPro" id="IPR011576">
    <property type="entry name" value="Pyridox_Oxase_N"/>
</dbReference>
<proteinExistence type="predicted"/>
<dbReference type="EMBL" id="JBHSIT010000001">
    <property type="protein sequence ID" value="MFC4906694.1"/>
    <property type="molecule type" value="Genomic_DNA"/>
</dbReference>
<sequence length="153" mass="17387">MTTPPPRSRRQRDDDTRHRLEHDVDVWVATADPAGTPYLVPLSFMWDGTHVLFATLANSATARNLRSGGRLRLGFGPTRDVVLMDAVLEEVVPATEVPAELGDEFAVRAEFDPRKEAGKYLYFRVRPERIQAWREADELPGRDLMRDGKWLAD</sequence>
<protein>
    <submittedName>
        <fullName evidence="2">Pyridoxamine 5'-phosphate oxidase family protein</fullName>
    </submittedName>
</protein>
<dbReference type="InterPro" id="IPR012349">
    <property type="entry name" value="Split_barrel_FMN-bd"/>
</dbReference>
<dbReference type="Gene3D" id="2.30.110.10">
    <property type="entry name" value="Electron Transport, Fmn-binding Protein, Chain A"/>
    <property type="match status" value="1"/>
</dbReference>
<name>A0ABV9TSX7_9ACTN</name>
<dbReference type="Proteomes" id="UP001595872">
    <property type="component" value="Unassembled WGS sequence"/>
</dbReference>
<dbReference type="Pfam" id="PF01243">
    <property type="entry name" value="PNPOx_N"/>
    <property type="match status" value="1"/>
</dbReference>
<dbReference type="RefSeq" id="WP_378252374.1">
    <property type="nucleotide sequence ID" value="NZ_JBHSIT010000001.1"/>
</dbReference>
<gene>
    <name evidence="2" type="ORF">ACFPCY_05150</name>
</gene>
<evidence type="ECO:0000313" key="2">
    <source>
        <dbReference type="EMBL" id="MFC4906694.1"/>
    </source>
</evidence>
<evidence type="ECO:0000259" key="1">
    <source>
        <dbReference type="Pfam" id="PF01243"/>
    </source>
</evidence>